<evidence type="ECO:0000256" key="7">
    <source>
        <dbReference type="ARBA" id="ARBA00023136"/>
    </source>
</evidence>
<evidence type="ECO:0000256" key="2">
    <source>
        <dbReference type="ARBA" id="ARBA00022448"/>
    </source>
</evidence>
<keyword evidence="6" id="KW-0811">Translocation</keyword>
<gene>
    <name evidence="10" type="ORF">V8247_06010</name>
</gene>
<evidence type="ECO:0000256" key="1">
    <source>
        <dbReference type="ARBA" id="ARBA00004167"/>
    </source>
</evidence>
<dbReference type="RefSeq" id="WP_338736938.1">
    <property type="nucleotide sequence ID" value="NZ_CP146612.1"/>
</dbReference>
<evidence type="ECO:0000313" key="10">
    <source>
        <dbReference type="EMBL" id="WWX24817.1"/>
    </source>
</evidence>
<name>A0ABZ2J1Q6_9CHLR</name>
<evidence type="ECO:0000256" key="6">
    <source>
        <dbReference type="ARBA" id="ARBA00023010"/>
    </source>
</evidence>
<dbReference type="Gene3D" id="1.20.5.3310">
    <property type="match status" value="1"/>
</dbReference>
<dbReference type="InterPro" id="IPR003369">
    <property type="entry name" value="TatA/B/E"/>
</dbReference>
<sequence>MDFFGMGTFEIITILVVATLIFGPNRIPKFAKKAGEFMRSFRKMTSDMTKEFAKAVDSSPSKPSGTGKSPDSSISMGLDKFFNPKGNKYRAYPV</sequence>
<protein>
    <submittedName>
        <fullName evidence="10">Twin-arginine translocase TatA/TatE family subunit</fullName>
    </submittedName>
</protein>
<dbReference type="PRINTS" id="PR01506">
    <property type="entry name" value="TATBPROTEIN"/>
</dbReference>
<feature type="transmembrane region" description="Helical" evidence="9">
    <location>
        <begin position="6"/>
        <end position="23"/>
    </location>
</feature>
<evidence type="ECO:0000256" key="9">
    <source>
        <dbReference type="SAM" id="Phobius"/>
    </source>
</evidence>
<evidence type="ECO:0000256" key="4">
    <source>
        <dbReference type="ARBA" id="ARBA00022927"/>
    </source>
</evidence>
<dbReference type="PANTHER" id="PTHR33162">
    <property type="entry name" value="SEC-INDEPENDENT PROTEIN TRANSLOCASE PROTEIN TATA, CHLOROPLASTIC"/>
    <property type="match status" value="1"/>
</dbReference>
<feature type="compositionally biased region" description="Low complexity" evidence="8">
    <location>
        <begin position="57"/>
        <end position="73"/>
    </location>
</feature>
<evidence type="ECO:0000313" key="11">
    <source>
        <dbReference type="Proteomes" id="UP001375370"/>
    </source>
</evidence>
<accession>A0ABZ2J1Q6</accession>
<evidence type="ECO:0000256" key="8">
    <source>
        <dbReference type="SAM" id="MobiDB-lite"/>
    </source>
</evidence>
<keyword evidence="7 9" id="KW-0472">Membrane</keyword>
<keyword evidence="2" id="KW-0813">Transport</keyword>
<keyword evidence="5 9" id="KW-1133">Transmembrane helix</keyword>
<reference evidence="10 11" key="1">
    <citation type="submission" date="2024-03" db="EMBL/GenBank/DDBJ databases">
        <title>A Dehalogenimonas Isolated from Estuarine Sediments Dihaloeliminates Chlorinated Alkanes.</title>
        <authorList>
            <person name="Yang Y."/>
            <person name="Wang H."/>
        </authorList>
    </citation>
    <scope>NUCLEOTIDE SEQUENCE [LARGE SCALE GENOMIC DNA]</scope>
    <source>
        <strain evidence="10 11">W</strain>
    </source>
</reference>
<feature type="region of interest" description="Disordered" evidence="8">
    <location>
        <begin position="52"/>
        <end position="79"/>
    </location>
</feature>
<proteinExistence type="predicted"/>
<dbReference type="Proteomes" id="UP001375370">
    <property type="component" value="Chromosome"/>
</dbReference>
<dbReference type="Pfam" id="PF02416">
    <property type="entry name" value="TatA_B_E"/>
    <property type="match status" value="1"/>
</dbReference>
<dbReference type="EMBL" id="CP146612">
    <property type="protein sequence ID" value="WWX24817.1"/>
    <property type="molecule type" value="Genomic_DNA"/>
</dbReference>
<keyword evidence="11" id="KW-1185">Reference proteome</keyword>
<organism evidence="10 11">
    <name type="scientific">Candidatus Dehalogenimonas loeffleri</name>
    <dbReference type="NCBI Taxonomy" id="3127115"/>
    <lineage>
        <taxon>Bacteria</taxon>
        <taxon>Bacillati</taxon>
        <taxon>Chloroflexota</taxon>
        <taxon>Dehalococcoidia</taxon>
        <taxon>Dehalococcoidales</taxon>
        <taxon>Dehalococcoidaceae</taxon>
        <taxon>Dehalogenimonas</taxon>
    </lineage>
</organism>
<keyword evidence="4" id="KW-0653">Protein transport</keyword>
<comment type="subcellular location">
    <subcellularLocation>
        <location evidence="1">Membrane</location>
        <topology evidence="1">Single-pass membrane protein</topology>
    </subcellularLocation>
</comment>
<evidence type="ECO:0000256" key="3">
    <source>
        <dbReference type="ARBA" id="ARBA00022692"/>
    </source>
</evidence>
<evidence type="ECO:0000256" key="5">
    <source>
        <dbReference type="ARBA" id="ARBA00022989"/>
    </source>
</evidence>
<dbReference type="PANTHER" id="PTHR33162:SF1">
    <property type="entry name" value="SEC-INDEPENDENT PROTEIN TRANSLOCASE PROTEIN TATA, CHLOROPLASTIC"/>
    <property type="match status" value="1"/>
</dbReference>
<keyword evidence="3 9" id="KW-0812">Transmembrane</keyword>